<keyword evidence="2" id="KW-1185">Reference proteome</keyword>
<dbReference type="EMBL" id="MU275839">
    <property type="protein sequence ID" value="KAI0053788.1"/>
    <property type="molecule type" value="Genomic_DNA"/>
</dbReference>
<protein>
    <submittedName>
        <fullName evidence="1">Uncharacterized protein</fullName>
    </submittedName>
</protein>
<gene>
    <name evidence="1" type="ORF">FA95DRAFT_1508426</name>
</gene>
<reference evidence="1" key="1">
    <citation type="submission" date="2021-02" db="EMBL/GenBank/DDBJ databases">
        <authorList>
            <consortium name="DOE Joint Genome Institute"/>
            <person name="Ahrendt S."/>
            <person name="Looney B.P."/>
            <person name="Miyauchi S."/>
            <person name="Morin E."/>
            <person name="Drula E."/>
            <person name="Courty P.E."/>
            <person name="Chicoki N."/>
            <person name="Fauchery L."/>
            <person name="Kohler A."/>
            <person name="Kuo A."/>
            <person name="Labutti K."/>
            <person name="Pangilinan J."/>
            <person name="Lipzen A."/>
            <person name="Riley R."/>
            <person name="Andreopoulos W."/>
            <person name="He G."/>
            <person name="Johnson J."/>
            <person name="Barry K.W."/>
            <person name="Grigoriev I.V."/>
            <person name="Nagy L."/>
            <person name="Hibbett D."/>
            <person name="Henrissat B."/>
            <person name="Matheny P.B."/>
            <person name="Labbe J."/>
            <person name="Martin F."/>
        </authorList>
    </citation>
    <scope>NUCLEOTIDE SEQUENCE</scope>
    <source>
        <strain evidence="1">FP105234-sp</strain>
    </source>
</reference>
<name>A0ACB8SBE0_9AGAM</name>
<organism evidence="1 2">
    <name type="scientific">Auriscalpium vulgare</name>
    <dbReference type="NCBI Taxonomy" id="40419"/>
    <lineage>
        <taxon>Eukaryota</taxon>
        <taxon>Fungi</taxon>
        <taxon>Dikarya</taxon>
        <taxon>Basidiomycota</taxon>
        <taxon>Agaricomycotina</taxon>
        <taxon>Agaricomycetes</taxon>
        <taxon>Russulales</taxon>
        <taxon>Auriscalpiaceae</taxon>
        <taxon>Auriscalpium</taxon>
    </lineage>
</organism>
<accession>A0ACB8SBE0</accession>
<sequence>MPTAYELQREANIARNMALLKSLALASGGAEFLGMAPKPATKPAKKPKTKKRKTPPPSDGTDSDADVAPRKVRVVEPEGGLRRSSRVAGKTVDYAADDVGPGAGRVPKIVVTKVGPDHDREPSRADKRVHDPKTFGAIPGVPVGTWWETREHCSNDAVHAPWVAGISGSPQGAFSIALSGGYEDDVDLGDVFTFTGSGGRDLKGTKNAPKNLRTAPQSSDQTFENAFNKALKVSSETQKPVRVIRGFKLKSPFAPVEGYRYDGLYTVEKAWRERGLGGFLVCKYAFKRMPGQEPLLPTAERQDDEEDDSEGEEENVSPKPEVGESEVKQETFGATKEEEDIESAPTVSQDA</sequence>
<evidence type="ECO:0000313" key="1">
    <source>
        <dbReference type="EMBL" id="KAI0053788.1"/>
    </source>
</evidence>
<dbReference type="Proteomes" id="UP000814033">
    <property type="component" value="Unassembled WGS sequence"/>
</dbReference>
<evidence type="ECO:0000313" key="2">
    <source>
        <dbReference type="Proteomes" id="UP000814033"/>
    </source>
</evidence>
<comment type="caution">
    <text evidence="1">The sequence shown here is derived from an EMBL/GenBank/DDBJ whole genome shotgun (WGS) entry which is preliminary data.</text>
</comment>
<reference evidence="1" key="2">
    <citation type="journal article" date="2022" name="New Phytol.">
        <title>Evolutionary transition to the ectomycorrhizal habit in the genomes of a hyperdiverse lineage of mushroom-forming fungi.</title>
        <authorList>
            <person name="Looney B."/>
            <person name="Miyauchi S."/>
            <person name="Morin E."/>
            <person name="Drula E."/>
            <person name="Courty P.E."/>
            <person name="Kohler A."/>
            <person name="Kuo A."/>
            <person name="LaButti K."/>
            <person name="Pangilinan J."/>
            <person name="Lipzen A."/>
            <person name="Riley R."/>
            <person name="Andreopoulos W."/>
            <person name="He G."/>
            <person name="Johnson J."/>
            <person name="Nolan M."/>
            <person name="Tritt A."/>
            <person name="Barry K.W."/>
            <person name="Grigoriev I.V."/>
            <person name="Nagy L.G."/>
            <person name="Hibbett D."/>
            <person name="Henrissat B."/>
            <person name="Matheny P.B."/>
            <person name="Labbe J."/>
            <person name="Martin F.M."/>
        </authorList>
    </citation>
    <scope>NUCLEOTIDE SEQUENCE</scope>
    <source>
        <strain evidence="1">FP105234-sp</strain>
    </source>
</reference>
<proteinExistence type="predicted"/>